<dbReference type="STRING" id="218140.BPSY_2219"/>
<reference evidence="1 2" key="1">
    <citation type="submission" date="2014-03" db="EMBL/GenBank/DDBJ databases">
        <title>Genomics of Bifidobacteria.</title>
        <authorList>
            <person name="Ventura M."/>
            <person name="Milani C."/>
            <person name="Lugli G.A."/>
        </authorList>
    </citation>
    <scope>NUCLEOTIDE SEQUENCE [LARGE SCALE GENOMIC DNA]</scope>
    <source>
        <strain evidence="1 2">LMG 21775</strain>
    </source>
</reference>
<keyword evidence="2" id="KW-1185">Reference proteome</keyword>
<accession>A0A087CHI9</accession>
<dbReference type="AlphaFoldDB" id="A0A087CHI9"/>
<evidence type="ECO:0000313" key="1">
    <source>
        <dbReference type="EMBL" id="KFI82739.1"/>
    </source>
</evidence>
<dbReference type="EMBL" id="JGZI01000008">
    <property type="protein sequence ID" value="KFI82739.1"/>
    <property type="molecule type" value="Genomic_DNA"/>
</dbReference>
<sequence>MSHGQLYTTCIAAARRTVNPWAHRLRRLRRRTVLSRAGTCRKPRCVSLDHAKVSHPGRFLPY</sequence>
<dbReference type="Proteomes" id="UP000029050">
    <property type="component" value="Unassembled WGS sequence"/>
</dbReference>
<proteinExistence type="predicted"/>
<organism evidence="1 2">
    <name type="scientific">Bifidobacterium psychraerophilum</name>
    <dbReference type="NCBI Taxonomy" id="218140"/>
    <lineage>
        <taxon>Bacteria</taxon>
        <taxon>Bacillati</taxon>
        <taxon>Actinomycetota</taxon>
        <taxon>Actinomycetes</taxon>
        <taxon>Bifidobacteriales</taxon>
        <taxon>Bifidobacteriaceae</taxon>
        <taxon>Bifidobacterium</taxon>
    </lineage>
</organism>
<name>A0A087CHI9_9BIFI</name>
<protein>
    <submittedName>
        <fullName evidence="1">Uncharacterized protein</fullName>
    </submittedName>
</protein>
<evidence type="ECO:0000313" key="2">
    <source>
        <dbReference type="Proteomes" id="UP000029050"/>
    </source>
</evidence>
<gene>
    <name evidence="1" type="ORF">BPSY_2219</name>
</gene>
<comment type="caution">
    <text evidence="1">The sequence shown here is derived from an EMBL/GenBank/DDBJ whole genome shotgun (WGS) entry which is preliminary data.</text>
</comment>